<dbReference type="EMBL" id="AMZH03016868">
    <property type="protein sequence ID" value="RRT43860.1"/>
    <property type="molecule type" value="Genomic_DNA"/>
</dbReference>
<dbReference type="Proteomes" id="UP000287651">
    <property type="component" value="Unassembled WGS sequence"/>
</dbReference>
<keyword evidence="1" id="KW-0812">Transmembrane</keyword>
<accession>A0A426XWY0</accession>
<comment type="caution">
    <text evidence="2">The sequence shown here is derived from an EMBL/GenBank/DDBJ whole genome shotgun (WGS) entry which is preliminary data.</text>
</comment>
<evidence type="ECO:0000313" key="3">
    <source>
        <dbReference type="Proteomes" id="UP000287651"/>
    </source>
</evidence>
<organism evidence="2 3">
    <name type="scientific">Ensete ventricosum</name>
    <name type="common">Abyssinian banana</name>
    <name type="synonym">Musa ensete</name>
    <dbReference type="NCBI Taxonomy" id="4639"/>
    <lineage>
        <taxon>Eukaryota</taxon>
        <taxon>Viridiplantae</taxon>
        <taxon>Streptophyta</taxon>
        <taxon>Embryophyta</taxon>
        <taxon>Tracheophyta</taxon>
        <taxon>Spermatophyta</taxon>
        <taxon>Magnoliopsida</taxon>
        <taxon>Liliopsida</taxon>
        <taxon>Zingiberales</taxon>
        <taxon>Musaceae</taxon>
        <taxon>Ensete</taxon>
    </lineage>
</organism>
<dbReference type="AlphaFoldDB" id="A0A426XWY0"/>
<keyword evidence="1" id="KW-1133">Transmembrane helix</keyword>
<keyword evidence="1" id="KW-0472">Membrane</keyword>
<reference evidence="2 3" key="1">
    <citation type="journal article" date="2014" name="Agronomy (Basel)">
        <title>A Draft Genome Sequence for Ensete ventricosum, the Drought-Tolerant Tree Against Hunger.</title>
        <authorList>
            <person name="Harrison J."/>
            <person name="Moore K.A."/>
            <person name="Paszkiewicz K."/>
            <person name="Jones T."/>
            <person name="Grant M."/>
            <person name="Ambacheew D."/>
            <person name="Muzemil S."/>
            <person name="Studholme D.J."/>
        </authorList>
    </citation>
    <scope>NUCLEOTIDE SEQUENCE [LARGE SCALE GENOMIC DNA]</scope>
</reference>
<feature type="transmembrane region" description="Helical" evidence="1">
    <location>
        <begin position="64"/>
        <end position="83"/>
    </location>
</feature>
<evidence type="ECO:0000256" key="1">
    <source>
        <dbReference type="SAM" id="Phobius"/>
    </source>
</evidence>
<protein>
    <submittedName>
        <fullName evidence="2">Uncharacterized protein</fullName>
    </submittedName>
</protein>
<gene>
    <name evidence="2" type="ORF">B296_00043457</name>
</gene>
<name>A0A426XWY0_ENSVE</name>
<sequence>MQYKYAKVILLTSGFLSILIEILFYIMQVYEVTDKKISLIYIKGYSKLSKIEKIVWYDPGFSTFHALVAAALSFYLIVVSDLFKNGTQEEI</sequence>
<feature type="transmembrane region" description="Helical" evidence="1">
    <location>
        <begin position="7"/>
        <end position="27"/>
    </location>
</feature>
<evidence type="ECO:0000313" key="2">
    <source>
        <dbReference type="EMBL" id="RRT43860.1"/>
    </source>
</evidence>
<proteinExistence type="predicted"/>